<dbReference type="InterPro" id="IPR005216">
    <property type="entry name" value="Citrate_lyase_ligase"/>
</dbReference>
<name>A0A0R1WBX4_9LACO</name>
<gene>
    <name evidence="5" type="ORF">FC49_GL000408</name>
</gene>
<comment type="caution">
    <text evidence="5">The sequence shown here is derived from an EMBL/GenBank/DDBJ whole genome shotgun (WGS) entry which is preliminary data.</text>
</comment>
<evidence type="ECO:0000313" key="6">
    <source>
        <dbReference type="Proteomes" id="UP000050973"/>
    </source>
</evidence>
<dbReference type="AlphaFoldDB" id="A0A0R1WBX4"/>
<dbReference type="GO" id="GO:0016829">
    <property type="term" value="F:lyase activity"/>
    <property type="evidence" value="ECO:0007669"/>
    <property type="project" value="UniProtKB-KW"/>
</dbReference>
<dbReference type="Gene3D" id="3.40.50.620">
    <property type="entry name" value="HUPs"/>
    <property type="match status" value="1"/>
</dbReference>
<dbReference type="PATRIC" id="fig|1423779.3.peg.412"/>
<dbReference type="SUPFAM" id="SSF52374">
    <property type="entry name" value="Nucleotidylyl transferase"/>
    <property type="match status" value="1"/>
</dbReference>
<dbReference type="PANTHER" id="PTHR40599">
    <property type="entry name" value="[CITRATE [PRO-3S]-LYASE] LIGASE"/>
    <property type="match status" value="1"/>
</dbReference>
<dbReference type="EC" id="6.2.1.22" evidence="3"/>
<dbReference type="InterPro" id="IPR014729">
    <property type="entry name" value="Rossmann-like_a/b/a_fold"/>
</dbReference>
<dbReference type="PANTHER" id="PTHR40599:SF1">
    <property type="entry name" value="[CITRATE [PRO-3S]-LYASE] LIGASE"/>
    <property type="match status" value="1"/>
</dbReference>
<keyword evidence="2 3" id="KW-0067">ATP-binding</keyword>
<evidence type="ECO:0000256" key="3">
    <source>
        <dbReference type="PIRNR" id="PIRNR005751"/>
    </source>
</evidence>
<organism evidence="5 6">
    <name type="scientific">Limosilactobacillus oris DSM 4864</name>
    <dbReference type="NCBI Taxonomy" id="1423779"/>
    <lineage>
        <taxon>Bacteria</taxon>
        <taxon>Bacillati</taxon>
        <taxon>Bacillota</taxon>
        <taxon>Bacilli</taxon>
        <taxon>Lactobacillales</taxon>
        <taxon>Lactobacillaceae</taxon>
        <taxon>Limosilactobacillus</taxon>
    </lineage>
</organism>
<protein>
    <recommendedName>
        <fullName evidence="3">[Citrate [pro-3S]-lyase] ligase</fullName>
        <ecNumber evidence="3">6.2.1.22</ecNumber>
    </recommendedName>
</protein>
<evidence type="ECO:0000259" key="4">
    <source>
        <dbReference type="SMART" id="SM00764"/>
    </source>
</evidence>
<evidence type="ECO:0000313" key="5">
    <source>
        <dbReference type="EMBL" id="KRM15361.1"/>
    </source>
</evidence>
<keyword evidence="1 3" id="KW-0547">Nucleotide-binding</keyword>
<dbReference type="Proteomes" id="UP000050973">
    <property type="component" value="Unassembled WGS sequence"/>
</dbReference>
<feature type="domain" description="Citrate lyase ligase C-terminal" evidence="4">
    <location>
        <begin position="149"/>
        <end position="330"/>
    </location>
</feature>
<dbReference type="InterPro" id="IPR004821">
    <property type="entry name" value="Cyt_trans-like"/>
</dbReference>
<dbReference type="RefSeq" id="WP_015639430.1">
    <property type="nucleotide sequence ID" value="NZ_AZGE01000012.1"/>
</dbReference>
<dbReference type="NCBIfam" id="TIGR00124">
    <property type="entry name" value="cit_ly_ligase"/>
    <property type="match status" value="1"/>
</dbReference>
<reference evidence="5 6" key="1">
    <citation type="journal article" date="2015" name="Genome Announc.">
        <title>Expanding the biotechnology potential of lactobacilli through comparative genomics of 213 strains and associated genera.</title>
        <authorList>
            <person name="Sun Z."/>
            <person name="Harris H.M."/>
            <person name="McCann A."/>
            <person name="Guo C."/>
            <person name="Argimon S."/>
            <person name="Zhang W."/>
            <person name="Yang X."/>
            <person name="Jeffery I.B."/>
            <person name="Cooney J.C."/>
            <person name="Kagawa T.F."/>
            <person name="Liu W."/>
            <person name="Song Y."/>
            <person name="Salvetti E."/>
            <person name="Wrobel A."/>
            <person name="Rasinkangas P."/>
            <person name="Parkhill J."/>
            <person name="Rea M.C."/>
            <person name="O'Sullivan O."/>
            <person name="Ritari J."/>
            <person name="Douillard F.P."/>
            <person name="Paul Ross R."/>
            <person name="Yang R."/>
            <person name="Briner A.E."/>
            <person name="Felis G.E."/>
            <person name="de Vos W.M."/>
            <person name="Barrangou R."/>
            <person name="Klaenhammer T.R."/>
            <person name="Caufield P.W."/>
            <person name="Cui Y."/>
            <person name="Zhang H."/>
            <person name="O'Toole P.W."/>
        </authorList>
    </citation>
    <scope>NUCLEOTIDE SEQUENCE [LARGE SCALE GENOMIC DNA]</scope>
    <source>
        <strain evidence="5 6">DSM 4864</strain>
    </source>
</reference>
<keyword evidence="3 5" id="KW-0436">Ligase</keyword>
<keyword evidence="5" id="KW-0456">Lyase</keyword>
<comment type="catalytic activity">
    <reaction evidence="3">
        <text>holo-[citrate lyase ACP] + acetate + ATP = acetyl-[citrate lyase ACP] + AMP + diphosphate</text>
        <dbReference type="Rhea" id="RHEA:23788"/>
        <dbReference type="Rhea" id="RHEA-COMP:10158"/>
        <dbReference type="Rhea" id="RHEA-COMP:13710"/>
        <dbReference type="ChEBI" id="CHEBI:30089"/>
        <dbReference type="ChEBI" id="CHEBI:30616"/>
        <dbReference type="ChEBI" id="CHEBI:33019"/>
        <dbReference type="ChEBI" id="CHEBI:82683"/>
        <dbReference type="ChEBI" id="CHEBI:137976"/>
        <dbReference type="ChEBI" id="CHEBI:456215"/>
        <dbReference type="EC" id="6.2.1.22"/>
    </reaction>
</comment>
<dbReference type="EMBL" id="AZGE01000012">
    <property type="protein sequence ID" value="KRM15361.1"/>
    <property type="molecule type" value="Genomic_DNA"/>
</dbReference>
<dbReference type="PIRSF" id="PIRSF005751">
    <property type="entry name" value="Acet_citr_lig"/>
    <property type="match status" value="1"/>
</dbReference>
<dbReference type="InterPro" id="IPR013166">
    <property type="entry name" value="Citrate_lyase_ligase_C"/>
</dbReference>
<evidence type="ECO:0000256" key="2">
    <source>
        <dbReference type="ARBA" id="ARBA00022840"/>
    </source>
</evidence>
<dbReference type="GO" id="GO:0005524">
    <property type="term" value="F:ATP binding"/>
    <property type="evidence" value="ECO:0007669"/>
    <property type="project" value="UniProtKB-UniRule"/>
</dbReference>
<proteinExistence type="predicted"/>
<evidence type="ECO:0000256" key="1">
    <source>
        <dbReference type="ARBA" id="ARBA00022741"/>
    </source>
</evidence>
<comment type="function">
    <text evidence="3">Acetylation of prosthetic group (2-(5''-phosphoribosyl)-3'-dephosphocoenzyme-A) of the gamma subunit of citrate lyase.</text>
</comment>
<dbReference type="NCBIfam" id="TIGR00125">
    <property type="entry name" value="cyt_tran_rel"/>
    <property type="match status" value="1"/>
</dbReference>
<dbReference type="GO" id="GO:0008771">
    <property type="term" value="F:[citrate (pro-3S)-lyase] ligase activity"/>
    <property type="evidence" value="ECO:0007669"/>
    <property type="project" value="UniProtKB-EC"/>
</dbReference>
<dbReference type="Pfam" id="PF08218">
    <property type="entry name" value="Citrate_ly_lig"/>
    <property type="match status" value="1"/>
</dbReference>
<dbReference type="SMART" id="SM00764">
    <property type="entry name" value="Citrate_ly_lig"/>
    <property type="match status" value="1"/>
</dbReference>
<sequence>MQVREINIHIKRNFAKWQAFLKKTGITEFSPKETQQVERTFVWEEDGEIMATGSIAGNVLKYIAVCSKVKGHGETFNELVSKLVNEAATMGRFHLFVFTKPQYVQSFGYVGFHALAVVDDGAIMENGTPDVHDYIQDLPHFADQDDSQIAGIVMNANPFTNGHRYLVEQASKENDHVYVFVVSQEASLFTAAERYQLVQAGCADLDNVTVVPGGDYMVSYATFPAYFLKDDQNVAHFQAALDATLFKEQIAAPLNITRRYVGSEPFSPTTDIYNQELTRVLPPEVEVKILDRAANASQDVISATKVRAAIANDELAVVQDYVPQTTLSFIQNHWSDLRARIKEGSLE</sequence>
<accession>A0A0R1WBX4</accession>